<dbReference type="EMBL" id="BAABLX010000079">
    <property type="protein sequence ID" value="GAA4960198.1"/>
    <property type="molecule type" value="Genomic_DNA"/>
</dbReference>
<dbReference type="PANTHER" id="PTHR42958:SF4">
    <property type="entry name" value="HYDROGENASE EXPRESSION_FORMATION PROTEIN HUPK"/>
    <property type="match status" value="1"/>
</dbReference>
<dbReference type="InterPro" id="IPR029014">
    <property type="entry name" value="NiFe-Hase_large"/>
</dbReference>
<dbReference type="InterPro" id="IPR001501">
    <property type="entry name" value="Ni-dep_hyd_lsu"/>
</dbReference>
<dbReference type="RefSeq" id="WP_345427816.1">
    <property type="nucleotide sequence ID" value="NZ_AP031496.1"/>
</dbReference>
<evidence type="ECO:0000313" key="2">
    <source>
        <dbReference type="EMBL" id="GAA4960198.1"/>
    </source>
</evidence>
<dbReference type="Proteomes" id="UP001409585">
    <property type="component" value="Unassembled WGS sequence"/>
</dbReference>
<name>A0AAV3U9S7_9ALTE</name>
<protein>
    <submittedName>
        <fullName evidence="2">Nickel-dependent hydrogenase large subunit</fullName>
    </submittedName>
</protein>
<dbReference type="GO" id="GO:0016151">
    <property type="term" value="F:nickel cation binding"/>
    <property type="evidence" value="ECO:0007669"/>
    <property type="project" value="InterPro"/>
</dbReference>
<feature type="binding site" evidence="1">
    <location>
        <position position="337"/>
    </location>
    <ligand>
        <name>Mg(2+)</name>
        <dbReference type="ChEBI" id="CHEBI:18420"/>
    </ligand>
</feature>
<keyword evidence="1" id="KW-0533">Nickel</keyword>
<dbReference type="PANTHER" id="PTHR42958">
    <property type="entry name" value="HYDROGENASE-2 LARGE CHAIN"/>
    <property type="match status" value="1"/>
</dbReference>
<sequence length="398" mass="43959">MMQQTAALTINIAPSSQGNSQGNTVQLHSDRPVLAANYFIGKSVDETLRLLPMLFSVCSKAQACASVRGFECALNQNAEACVQRQRQIAVDVESLREHLWRIFLQWPQLLGSKAKQPILAEVFRLQRALDAQLNPNNQLFTMNAKGALQVDSVCMKQLKALVDLQVFGSSCEQWLAITDLSELSRWQKDTDTSASQLLNAISDKQWQSSGDGGYSPLPELTPAQQKELQQLMAQDEFIAQPTWLNQSCESTPLTRNQSPLLEQCQQHFGTGLLTRAIAMLTEVANLAANLLRWFRYVHSKPAGEQSPTWQLGHAVAARGQLFHSVQCQNNTVTDYRILAPTEWNFHPMGVVKAALGQLQGSPNALKLQAQLFIELLDPCVAYSVSTHHGVATGVSTHA</sequence>
<evidence type="ECO:0000256" key="1">
    <source>
        <dbReference type="PIRSR" id="PIRSR601501-1"/>
    </source>
</evidence>
<evidence type="ECO:0000313" key="3">
    <source>
        <dbReference type="Proteomes" id="UP001409585"/>
    </source>
</evidence>
<keyword evidence="1" id="KW-0460">Magnesium</keyword>
<feature type="binding site" evidence="1">
    <location>
        <position position="379"/>
    </location>
    <ligand>
        <name>Ni(2+)</name>
        <dbReference type="ChEBI" id="CHEBI:49786"/>
    </ligand>
</feature>
<accession>A0AAV3U9S7</accession>
<dbReference type="Pfam" id="PF00374">
    <property type="entry name" value="NiFeSe_Hases"/>
    <property type="match status" value="1"/>
</dbReference>
<dbReference type="InterPro" id="IPR050867">
    <property type="entry name" value="NiFe/NiFeSe_hydrgnase_LSU"/>
</dbReference>
<dbReference type="AlphaFoldDB" id="A0AAV3U9S7"/>
<reference evidence="3" key="1">
    <citation type="journal article" date="2019" name="Int. J. Syst. Evol. Microbiol.">
        <title>The Global Catalogue of Microorganisms (GCM) 10K type strain sequencing project: providing services to taxonomists for standard genome sequencing and annotation.</title>
        <authorList>
            <consortium name="The Broad Institute Genomics Platform"/>
            <consortium name="The Broad Institute Genome Sequencing Center for Infectious Disease"/>
            <person name="Wu L."/>
            <person name="Ma J."/>
        </authorList>
    </citation>
    <scope>NUCLEOTIDE SEQUENCE [LARGE SCALE GENOMIC DNA]</scope>
    <source>
        <strain evidence="3">JCM 19134</strain>
    </source>
</reference>
<keyword evidence="1" id="KW-0479">Metal-binding</keyword>
<dbReference type="SUPFAM" id="SSF56762">
    <property type="entry name" value="HydB/Nqo4-like"/>
    <property type="match status" value="1"/>
</dbReference>
<organism evidence="2 3">
    <name type="scientific">Halioxenophilus aromaticivorans</name>
    <dbReference type="NCBI Taxonomy" id="1306992"/>
    <lineage>
        <taxon>Bacteria</taxon>
        <taxon>Pseudomonadati</taxon>
        <taxon>Pseudomonadota</taxon>
        <taxon>Gammaproteobacteria</taxon>
        <taxon>Alteromonadales</taxon>
        <taxon>Alteromonadaceae</taxon>
        <taxon>Halioxenophilus</taxon>
    </lineage>
</organism>
<proteinExistence type="predicted"/>
<keyword evidence="3" id="KW-1185">Reference proteome</keyword>
<gene>
    <name evidence="2" type="ORF">GCM10025791_46790</name>
</gene>
<comment type="cofactor">
    <cofactor evidence="1">
        <name>Ni(2+)</name>
        <dbReference type="ChEBI" id="CHEBI:49786"/>
    </cofactor>
</comment>
<dbReference type="Gene3D" id="1.10.645.10">
    <property type="entry name" value="Cytochrome-c3 Hydrogenase, chain B"/>
    <property type="match status" value="1"/>
</dbReference>
<comment type="caution">
    <text evidence="2">The sequence shown here is derived from an EMBL/GenBank/DDBJ whole genome shotgun (WGS) entry which is preliminary data.</text>
</comment>